<evidence type="ECO:0000313" key="2">
    <source>
        <dbReference type="Proteomes" id="UP000004491"/>
    </source>
</evidence>
<organism evidence="1 2">
    <name type="scientific">endosymbiont of Riftia pachyptila</name>
    <name type="common">vent Ph05</name>
    <dbReference type="NCBI Taxonomy" id="1048808"/>
    <lineage>
        <taxon>Bacteria</taxon>
        <taxon>Pseudomonadati</taxon>
        <taxon>Pseudomonadota</taxon>
        <taxon>Gammaproteobacteria</taxon>
        <taxon>sulfur-oxidizing symbionts</taxon>
    </lineage>
</organism>
<protein>
    <recommendedName>
        <fullName evidence="3">PBP domain-containing protein</fullName>
    </recommendedName>
</protein>
<dbReference type="SUPFAM" id="SSF53850">
    <property type="entry name" value="Periplasmic binding protein-like II"/>
    <property type="match status" value="1"/>
</dbReference>
<evidence type="ECO:0008006" key="3">
    <source>
        <dbReference type="Google" id="ProtNLM"/>
    </source>
</evidence>
<name>G2DB14_9GAMM</name>
<proteinExistence type="predicted"/>
<gene>
    <name evidence="1" type="ORF">Rifp1Sym_an00370</name>
</gene>
<dbReference type="AlphaFoldDB" id="G2DB14"/>
<reference evidence="1" key="1">
    <citation type="journal article" date="2011" name="ISME J.">
        <title>The endosymbionts of the deep-sea tubeworms Riftia pachyptila and Tevnia jerichonana share an identical physiology as revealed by proteogenomic analyses.</title>
        <authorList>
            <person name="Gardebrecht A."/>
            <person name="Markert S."/>
            <person name="Felbeck H."/>
            <person name="Thuermer A."/>
            <person name="Albrecht D."/>
            <person name="Wollherr A."/>
            <person name="Kabisch J."/>
            <person name="Lehmann R."/>
            <person name="Daniel R."/>
            <person name="Liesegang H."/>
            <person name="Hecker M."/>
            <person name="Sievert S.M."/>
            <person name="Schweder T."/>
        </authorList>
    </citation>
    <scope>NUCLEOTIDE SEQUENCE [LARGE SCALE GENOMIC DNA]</scope>
</reference>
<evidence type="ECO:0000313" key="1">
    <source>
        <dbReference type="EMBL" id="EGV52215.1"/>
    </source>
</evidence>
<dbReference type="EMBL" id="AFOC01000014">
    <property type="protein sequence ID" value="EGV52215.1"/>
    <property type="molecule type" value="Genomic_DNA"/>
</dbReference>
<accession>G2DB14</accession>
<dbReference type="Proteomes" id="UP000004491">
    <property type="component" value="Unassembled WGS sequence"/>
</dbReference>
<keyword evidence="2" id="KW-1185">Reference proteome</keyword>
<comment type="caution">
    <text evidence="1">The sequence shown here is derived from an EMBL/GenBank/DDBJ whole genome shotgun (WGS) entry which is preliminary data.</text>
</comment>
<sequence length="163" mass="18199">MSSKIVGADPDKPNDIWLTLLYVMEARFQFTIFALLMTCLPLQCGAVELAANSGNSIRTLSRATLRSIFTMRMTEWPDGTPVRVFVLGDKVPLHVEFTKQVLGVFPHQLRRAWNRRIYSGTGQAPIRVGSEAEMYLRLSVTPGAIGYLSEGLVDGEVRIIEIE</sequence>
<dbReference type="Gene3D" id="3.40.190.10">
    <property type="entry name" value="Periplasmic binding protein-like II"/>
    <property type="match status" value="1"/>
</dbReference>